<reference evidence="1" key="1">
    <citation type="submission" date="2022-06" db="EMBL/GenBank/DDBJ databases">
        <title>Genome public.</title>
        <authorList>
            <person name="Sun Q."/>
        </authorList>
    </citation>
    <scope>NUCLEOTIDE SEQUENCE</scope>
    <source>
        <strain evidence="1">CWNU-1</strain>
    </source>
</reference>
<gene>
    <name evidence="1" type="ORF">NBG84_03430</name>
</gene>
<evidence type="ECO:0000313" key="1">
    <source>
        <dbReference type="EMBL" id="MCM2387374.1"/>
    </source>
</evidence>
<organism evidence="1 2">
    <name type="scientific">Streptomyces albipurpureus</name>
    <dbReference type="NCBI Taxonomy" id="2897419"/>
    <lineage>
        <taxon>Bacteria</taxon>
        <taxon>Bacillati</taxon>
        <taxon>Actinomycetota</taxon>
        <taxon>Actinomycetes</taxon>
        <taxon>Kitasatosporales</taxon>
        <taxon>Streptomycetaceae</taxon>
        <taxon>Streptomyces</taxon>
    </lineage>
</organism>
<sequence length="58" mass="6135">MALPARLGAWAETTPVVVDDLAGLERMAQLAFCDVKVFLAAPPTGAFETLWVGPGTVY</sequence>
<accession>A0ABT0UG36</accession>
<proteinExistence type="predicted"/>
<comment type="caution">
    <text evidence="1">The sequence shown here is derived from an EMBL/GenBank/DDBJ whole genome shotgun (WGS) entry which is preliminary data.</text>
</comment>
<dbReference type="Proteomes" id="UP001431429">
    <property type="component" value="Unassembled WGS sequence"/>
</dbReference>
<dbReference type="EMBL" id="JAMQAW010000003">
    <property type="protein sequence ID" value="MCM2387374.1"/>
    <property type="molecule type" value="Genomic_DNA"/>
</dbReference>
<protein>
    <submittedName>
        <fullName evidence="1">Uncharacterized protein</fullName>
    </submittedName>
</protein>
<evidence type="ECO:0000313" key="2">
    <source>
        <dbReference type="Proteomes" id="UP001431429"/>
    </source>
</evidence>
<dbReference type="RefSeq" id="WP_250917741.1">
    <property type="nucleotide sequence ID" value="NZ_JAMQAW010000003.1"/>
</dbReference>
<keyword evidence="2" id="KW-1185">Reference proteome</keyword>
<name>A0ABT0UG36_9ACTN</name>